<proteinExistence type="predicted"/>
<keyword evidence="3" id="KW-1133">Transmembrane helix</keyword>
<dbReference type="Gene3D" id="2.60.120.200">
    <property type="match status" value="1"/>
</dbReference>
<feature type="region of interest" description="Disordered" evidence="2">
    <location>
        <begin position="474"/>
        <end position="501"/>
    </location>
</feature>
<evidence type="ECO:0000256" key="1">
    <source>
        <dbReference type="PROSITE-ProRule" id="PRU00122"/>
    </source>
</evidence>
<dbReference type="Pfam" id="PF25787">
    <property type="entry name" value="HTH_SB"/>
    <property type="match status" value="1"/>
</dbReference>
<reference evidence="5" key="1">
    <citation type="journal article" date="2014" name="Nat. Commun.">
        <title>The rainbow trout genome provides novel insights into evolution after whole-genome duplication in vertebrates.</title>
        <authorList>
            <person name="Berthelot C."/>
            <person name="Brunet F."/>
            <person name="Chalopin D."/>
            <person name="Juanchich A."/>
            <person name="Bernard M."/>
            <person name="Noel B."/>
            <person name="Bento P."/>
            <person name="Da Silva C."/>
            <person name="Labadie K."/>
            <person name="Alberti A."/>
            <person name="Aury J.M."/>
            <person name="Louis A."/>
            <person name="Dehais P."/>
            <person name="Bardou P."/>
            <person name="Montfort J."/>
            <person name="Klopp C."/>
            <person name="Cabau C."/>
            <person name="Gaspin C."/>
            <person name="Thorgaard G.H."/>
            <person name="Boussaha M."/>
            <person name="Quillet E."/>
            <person name="Guyomard R."/>
            <person name="Galiana D."/>
            <person name="Bobe J."/>
            <person name="Volff J.N."/>
            <person name="Genet C."/>
            <person name="Wincker P."/>
            <person name="Jaillon O."/>
            <person name="Roest Crollius H."/>
            <person name="Guiguen Y."/>
        </authorList>
    </citation>
    <scope>NUCLEOTIDE SEQUENCE [LARGE SCALE GENOMIC DNA]</scope>
</reference>
<dbReference type="STRING" id="8022.A0A060X8X6"/>
<keyword evidence="3" id="KW-0472">Membrane</keyword>
<protein>
    <recommendedName>
        <fullName evidence="4">Laminin G domain-containing protein</fullName>
    </recommendedName>
</protein>
<dbReference type="Pfam" id="PF02210">
    <property type="entry name" value="Laminin_G_2"/>
    <property type="match status" value="1"/>
</dbReference>
<name>A0A060X8X6_ONCMY</name>
<feature type="domain" description="Laminin G" evidence="4">
    <location>
        <begin position="1"/>
        <end position="205"/>
    </location>
</feature>
<dbReference type="EMBL" id="FR904923">
    <property type="protein sequence ID" value="CDQ73729.1"/>
    <property type="molecule type" value="Genomic_DNA"/>
</dbReference>
<dbReference type="InterPro" id="IPR036388">
    <property type="entry name" value="WH-like_DNA-bd_sf"/>
</dbReference>
<dbReference type="InterPro" id="IPR050372">
    <property type="entry name" value="Neurexin-related_CASP"/>
</dbReference>
<dbReference type="PaxDb" id="8022-A0A060X8X6"/>
<sequence>MSQRITLGCSTKALQLCNNKNNTNVFTHHSCHYFQHIFRFGNFSLAFSLQTPQVKHLFCFFYLQEQGKIGVIFNVGTDDITIDEPAVIVSDGKYHVVRFTRSGGNATLQVDNQPVERYPPGNFDNERLVIARQRIPYRLGRVVDEWLLDKGRQLTIFNSQAAIKIGGQDKGRPFQGQISGLYYNGLQVLTLAAENDPSVQAEGNLRLVGDSLSVLTTETTSTTPLAASDMSTTIMETTTTMATTTTRRQRSPSMRESISQNSDDILVASAECPSDDEDLEECEPGTGESVFESDVYIHLGWSHYNSFFNHSTHFLLTNYSFDKCTCGCISRPTFKLSVSLLDIMGKSKEIIQDLRKKIGDLHKSGSSLGDISKCLKVPRGELVLPIITVDSLEPPSIATRYPAIPPPPTSLSPLETTKVSLMLSNPHPPCPPDQEDCGDPVEVSAFGSGEMTESDDEDFYKNSPLVTDRTVLHPPPPPAVGEGGAQKPHNPRPLPYAPTTNPDQLHIPAGKMNTRDQVLLPPAPPSSRYTPGLTYPPNFPHVPTADPTAPGEKVMHPGLVDRIGESSSTTGMVVGIVAAAALCILILLYAMYKYRNRDEGSYQTDQGHNFISNPVSEGNGAMVKLEKTPSTTTAAVAKTVTKGKKNKDKEYYV</sequence>
<comment type="caution">
    <text evidence="1">Lacks conserved residue(s) required for the propagation of feature annotation.</text>
</comment>
<dbReference type="AlphaFoldDB" id="A0A060X8X6"/>
<evidence type="ECO:0000313" key="6">
    <source>
        <dbReference type="Proteomes" id="UP000193380"/>
    </source>
</evidence>
<feature type="transmembrane region" description="Helical" evidence="3">
    <location>
        <begin position="572"/>
        <end position="592"/>
    </location>
</feature>
<dbReference type="InterPro" id="IPR013320">
    <property type="entry name" value="ConA-like_dom_sf"/>
</dbReference>
<dbReference type="CDD" id="cd00110">
    <property type="entry name" value="LamG"/>
    <property type="match status" value="1"/>
</dbReference>
<keyword evidence="3" id="KW-0812">Transmembrane</keyword>
<dbReference type="PANTHER" id="PTHR15036:SF92">
    <property type="entry name" value="NEUREXIN 2A ALPHA"/>
    <property type="match status" value="1"/>
</dbReference>
<evidence type="ECO:0000259" key="4">
    <source>
        <dbReference type="PROSITE" id="PS50025"/>
    </source>
</evidence>
<dbReference type="Gene3D" id="1.10.10.10">
    <property type="entry name" value="Winged helix-like DNA-binding domain superfamily/Winged helix DNA-binding domain"/>
    <property type="match status" value="1"/>
</dbReference>
<dbReference type="InterPro" id="IPR001791">
    <property type="entry name" value="Laminin_G"/>
</dbReference>
<gene>
    <name evidence="5" type="ORF">GSONMT00027848001</name>
</gene>
<evidence type="ECO:0000256" key="3">
    <source>
        <dbReference type="SAM" id="Phobius"/>
    </source>
</evidence>
<dbReference type="Proteomes" id="UP000193380">
    <property type="component" value="Unassembled WGS sequence"/>
</dbReference>
<dbReference type="SUPFAM" id="SSF49899">
    <property type="entry name" value="Concanavalin A-like lectins/glucanases"/>
    <property type="match status" value="1"/>
</dbReference>
<dbReference type="InterPro" id="IPR057667">
    <property type="entry name" value="HTH_SB"/>
</dbReference>
<evidence type="ECO:0000256" key="2">
    <source>
        <dbReference type="SAM" id="MobiDB-lite"/>
    </source>
</evidence>
<reference evidence="5" key="2">
    <citation type="submission" date="2014-03" db="EMBL/GenBank/DDBJ databases">
        <authorList>
            <person name="Genoscope - CEA"/>
        </authorList>
    </citation>
    <scope>NUCLEOTIDE SEQUENCE</scope>
</reference>
<accession>A0A060X8X6</accession>
<organism evidence="5 6">
    <name type="scientific">Oncorhynchus mykiss</name>
    <name type="common">Rainbow trout</name>
    <name type="synonym">Salmo gairdneri</name>
    <dbReference type="NCBI Taxonomy" id="8022"/>
    <lineage>
        <taxon>Eukaryota</taxon>
        <taxon>Metazoa</taxon>
        <taxon>Chordata</taxon>
        <taxon>Craniata</taxon>
        <taxon>Vertebrata</taxon>
        <taxon>Euteleostomi</taxon>
        <taxon>Actinopterygii</taxon>
        <taxon>Neopterygii</taxon>
        <taxon>Teleostei</taxon>
        <taxon>Protacanthopterygii</taxon>
        <taxon>Salmoniformes</taxon>
        <taxon>Salmonidae</taxon>
        <taxon>Salmoninae</taxon>
        <taxon>Oncorhynchus</taxon>
    </lineage>
</organism>
<dbReference type="PROSITE" id="PS50025">
    <property type="entry name" value="LAM_G_DOMAIN"/>
    <property type="match status" value="1"/>
</dbReference>
<dbReference type="PANTHER" id="PTHR15036">
    <property type="entry name" value="PIKACHURIN-LIKE PROTEIN"/>
    <property type="match status" value="1"/>
</dbReference>
<evidence type="ECO:0000313" key="5">
    <source>
        <dbReference type="EMBL" id="CDQ73729.1"/>
    </source>
</evidence>